<dbReference type="InterPro" id="IPR036291">
    <property type="entry name" value="NAD(P)-bd_dom_sf"/>
</dbReference>
<evidence type="ECO:0000313" key="1">
    <source>
        <dbReference type="EMBL" id="KAK3382609.1"/>
    </source>
</evidence>
<evidence type="ECO:0008006" key="3">
    <source>
        <dbReference type="Google" id="ProtNLM"/>
    </source>
</evidence>
<sequence>MSRIVCSTAVEGQTGFLIAKLLMKKLESLGAWSSPTSRAASGPSSRPSSRRYEITLELVLAAKKAGVPNVVLISSAGCDYADPVRQPRLRQFIDIETAVLSTKGDTGTATGHLPCIICADFYAENLLLYPEQAKVESVLPLPIGESNKFAPVALGDVSHLAADVLTGKGKHEFDDRHRGQMVVMTEAIGATLDFENISISEAKRILSVQSESDKSEQEYILDYYSLVREGKTNFVATTAFQFVTDVQATEPDDFDFFKLYAAELRPRKKVKA</sequence>
<reference evidence="1" key="2">
    <citation type="submission" date="2023-06" db="EMBL/GenBank/DDBJ databases">
        <authorList>
            <consortium name="Lawrence Berkeley National Laboratory"/>
            <person name="Haridas S."/>
            <person name="Hensen N."/>
            <person name="Bonometti L."/>
            <person name="Westerberg I."/>
            <person name="Brannstrom I.O."/>
            <person name="Guillou S."/>
            <person name="Cros-Aarteil S."/>
            <person name="Calhoun S."/>
            <person name="Kuo A."/>
            <person name="Mondo S."/>
            <person name="Pangilinan J."/>
            <person name="Riley R."/>
            <person name="Labutti K."/>
            <person name="Andreopoulos B."/>
            <person name="Lipzen A."/>
            <person name="Chen C."/>
            <person name="Yanf M."/>
            <person name="Daum C."/>
            <person name="Ng V."/>
            <person name="Clum A."/>
            <person name="Steindorff A."/>
            <person name="Ohm R."/>
            <person name="Martin F."/>
            <person name="Silar P."/>
            <person name="Natvig D."/>
            <person name="Lalanne C."/>
            <person name="Gautier V."/>
            <person name="Ament-Velasquez S.L."/>
            <person name="Kruys A."/>
            <person name="Hutchinson M.I."/>
            <person name="Powell A.J."/>
            <person name="Barry K."/>
            <person name="Miller A.N."/>
            <person name="Grigoriev I.V."/>
            <person name="Debuchy R."/>
            <person name="Gladieux P."/>
            <person name="Thoren M.H."/>
            <person name="Johannesson H."/>
        </authorList>
    </citation>
    <scope>NUCLEOTIDE SEQUENCE</scope>
    <source>
        <strain evidence="1">CBS 958.72</strain>
    </source>
</reference>
<accession>A0AAE0NJD2</accession>
<evidence type="ECO:0000313" key="2">
    <source>
        <dbReference type="Proteomes" id="UP001287356"/>
    </source>
</evidence>
<dbReference type="Gene3D" id="3.40.50.720">
    <property type="entry name" value="NAD(P)-binding Rossmann-like Domain"/>
    <property type="match status" value="1"/>
</dbReference>
<dbReference type="EMBL" id="JAULSN010000001">
    <property type="protein sequence ID" value="KAK3382609.1"/>
    <property type="molecule type" value="Genomic_DNA"/>
</dbReference>
<keyword evidence="2" id="KW-1185">Reference proteome</keyword>
<dbReference type="Proteomes" id="UP001287356">
    <property type="component" value="Unassembled WGS sequence"/>
</dbReference>
<organism evidence="1 2">
    <name type="scientific">Lasiosphaeria ovina</name>
    <dbReference type="NCBI Taxonomy" id="92902"/>
    <lineage>
        <taxon>Eukaryota</taxon>
        <taxon>Fungi</taxon>
        <taxon>Dikarya</taxon>
        <taxon>Ascomycota</taxon>
        <taxon>Pezizomycotina</taxon>
        <taxon>Sordariomycetes</taxon>
        <taxon>Sordariomycetidae</taxon>
        <taxon>Sordariales</taxon>
        <taxon>Lasiosphaeriaceae</taxon>
        <taxon>Lasiosphaeria</taxon>
    </lineage>
</organism>
<dbReference type="AlphaFoldDB" id="A0AAE0NJD2"/>
<dbReference type="SUPFAM" id="SSF51735">
    <property type="entry name" value="NAD(P)-binding Rossmann-fold domains"/>
    <property type="match status" value="1"/>
</dbReference>
<reference evidence="1" key="1">
    <citation type="journal article" date="2023" name="Mol. Phylogenet. Evol.">
        <title>Genome-scale phylogeny and comparative genomics of the fungal order Sordariales.</title>
        <authorList>
            <person name="Hensen N."/>
            <person name="Bonometti L."/>
            <person name="Westerberg I."/>
            <person name="Brannstrom I.O."/>
            <person name="Guillou S."/>
            <person name="Cros-Aarteil S."/>
            <person name="Calhoun S."/>
            <person name="Haridas S."/>
            <person name="Kuo A."/>
            <person name="Mondo S."/>
            <person name="Pangilinan J."/>
            <person name="Riley R."/>
            <person name="LaButti K."/>
            <person name="Andreopoulos B."/>
            <person name="Lipzen A."/>
            <person name="Chen C."/>
            <person name="Yan M."/>
            <person name="Daum C."/>
            <person name="Ng V."/>
            <person name="Clum A."/>
            <person name="Steindorff A."/>
            <person name="Ohm R.A."/>
            <person name="Martin F."/>
            <person name="Silar P."/>
            <person name="Natvig D.O."/>
            <person name="Lalanne C."/>
            <person name="Gautier V."/>
            <person name="Ament-Velasquez S.L."/>
            <person name="Kruys A."/>
            <person name="Hutchinson M.I."/>
            <person name="Powell A.J."/>
            <person name="Barry K."/>
            <person name="Miller A.N."/>
            <person name="Grigoriev I.V."/>
            <person name="Debuchy R."/>
            <person name="Gladieux P."/>
            <person name="Hiltunen Thoren M."/>
            <person name="Johannesson H."/>
        </authorList>
    </citation>
    <scope>NUCLEOTIDE SEQUENCE</scope>
    <source>
        <strain evidence="1">CBS 958.72</strain>
    </source>
</reference>
<comment type="caution">
    <text evidence="1">The sequence shown here is derived from an EMBL/GenBank/DDBJ whole genome shotgun (WGS) entry which is preliminary data.</text>
</comment>
<name>A0AAE0NJD2_9PEZI</name>
<gene>
    <name evidence="1" type="ORF">B0T24DRAFT_714671</name>
</gene>
<protein>
    <recommendedName>
        <fullName evidence="3">NmrA-like domain-containing protein</fullName>
    </recommendedName>
</protein>
<proteinExistence type="predicted"/>